<protein>
    <submittedName>
        <fullName evidence="2">Uncharacterized protein</fullName>
    </submittedName>
</protein>
<dbReference type="EMBL" id="EF085010">
    <property type="protein sequence ID" value="ABK24318.1"/>
    <property type="molecule type" value="mRNA"/>
</dbReference>
<sequence length="129" mass="14777">MAPALLGFSFASPIEKPKAKAKNVNDLSIVAVEGDEIGELRLKNKRLLQQLEESRKQEAELRAELEETRIRLHQAREAEERLCTQLGELEAESVEQARAYHQKITSLTQRLKHVEHLLSVSNGEIQRRR</sequence>
<evidence type="ECO:0000256" key="1">
    <source>
        <dbReference type="SAM" id="Coils"/>
    </source>
</evidence>
<dbReference type="EMBL" id="EF082783">
    <property type="protein sequence ID" value="ABK22136.1"/>
    <property type="molecule type" value="mRNA"/>
</dbReference>
<feature type="coiled-coil region" evidence="1">
    <location>
        <begin position="37"/>
        <end position="92"/>
    </location>
</feature>
<name>A9NNC5_PICSI</name>
<dbReference type="InterPro" id="IPR039282">
    <property type="entry name" value="LSU"/>
</dbReference>
<organism evidence="2">
    <name type="scientific">Picea sitchensis</name>
    <name type="common">Sitka spruce</name>
    <name type="synonym">Pinus sitchensis</name>
    <dbReference type="NCBI Taxonomy" id="3332"/>
    <lineage>
        <taxon>Eukaryota</taxon>
        <taxon>Viridiplantae</taxon>
        <taxon>Streptophyta</taxon>
        <taxon>Embryophyta</taxon>
        <taxon>Tracheophyta</taxon>
        <taxon>Spermatophyta</taxon>
        <taxon>Pinopsida</taxon>
        <taxon>Pinidae</taxon>
        <taxon>Conifers I</taxon>
        <taxon>Pinales</taxon>
        <taxon>Pinaceae</taxon>
        <taxon>Picea</taxon>
    </lineage>
</organism>
<evidence type="ECO:0000313" key="2">
    <source>
        <dbReference type="EMBL" id="ABK22136.1"/>
    </source>
</evidence>
<dbReference type="AlphaFoldDB" id="A9NNC5"/>
<keyword evidence="1" id="KW-0175">Coiled coil</keyword>
<dbReference type="PANTHER" id="PTHR34283:SF1">
    <property type="entry name" value="PROTEIN RESPONSE TO LOW SULFUR 1"/>
    <property type="match status" value="1"/>
</dbReference>
<accession>A9NNC5</accession>
<proteinExistence type="evidence at transcript level"/>
<dbReference type="GO" id="GO:0098869">
    <property type="term" value="P:cellular oxidant detoxification"/>
    <property type="evidence" value="ECO:0007669"/>
    <property type="project" value="InterPro"/>
</dbReference>
<dbReference type="OMA" id="NTRECET"/>
<reference evidence="2" key="1">
    <citation type="journal article" date="2008" name="BMC Genomics">
        <title>A conifer genomics resource of 200,000 spruce (Picea spp.) ESTs and 6,464 high-quality, sequence-finished full-length cDNAs for Sitka spruce (Picea sitchensis).</title>
        <authorList>
            <person name="Ralph S.G."/>
            <person name="Chun H.J."/>
            <person name="Kolosova N."/>
            <person name="Cooper D."/>
            <person name="Oddy C."/>
            <person name="Ritland C.E."/>
            <person name="Kirkpatrick R."/>
            <person name="Moore R."/>
            <person name="Barber S."/>
            <person name="Holt R.A."/>
            <person name="Jones S.J."/>
            <person name="Marra M.A."/>
            <person name="Douglas C.J."/>
            <person name="Ritland K."/>
            <person name="Bohlmann J."/>
        </authorList>
    </citation>
    <scope>NUCLEOTIDE SEQUENCE</scope>
    <source>
        <tissue evidence="2">Green portion of the leader tissue</tissue>
    </source>
</reference>
<dbReference type="PANTHER" id="PTHR34283">
    <property type="entry name" value="PROTEIN RESPONSE TO LOW SULFUR 1"/>
    <property type="match status" value="1"/>
</dbReference>